<gene>
    <name evidence="2" type="ORF">AAFF_G00340250</name>
</gene>
<keyword evidence="3" id="KW-1185">Reference proteome</keyword>
<dbReference type="EMBL" id="JAINUG010000054">
    <property type="protein sequence ID" value="KAJ8404252.1"/>
    <property type="molecule type" value="Genomic_DNA"/>
</dbReference>
<feature type="region of interest" description="Disordered" evidence="1">
    <location>
        <begin position="15"/>
        <end position="56"/>
    </location>
</feature>
<feature type="region of interest" description="Disordered" evidence="1">
    <location>
        <begin position="68"/>
        <end position="110"/>
    </location>
</feature>
<organism evidence="2 3">
    <name type="scientific">Aldrovandia affinis</name>
    <dbReference type="NCBI Taxonomy" id="143900"/>
    <lineage>
        <taxon>Eukaryota</taxon>
        <taxon>Metazoa</taxon>
        <taxon>Chordata</taxon>
        <taxon>Craniata</taxon>
        <taxon>Vertebrata</taxon>
        <taxon>Euteleostomi</taxon>
        <taxon>Actinopterygii</taxon>
        <taxon>Neopterygii</taxon>
        <taxon>Teleostei</taxon>
        <taxon>Notacanthiformes</taxon>
        <taxon>Halosauridae</taxon>
        <taxon>Aldrovandia</taxon>
    </lineage>
</organism>
<evidence type="ECO:0000256" key="1">
    <source>
        <dbReference type="SAM" id="MobiDB-lite"/>
    </source>
</evidence>
<proteinExistence type="predicted"/>
<reference evidence="2" key="1">
    <citation type="journal article" date="2023" name="Science">
        <title>Genome structures resolve the early diversification of teleost fishes.</title>
        <authorList>
            <person name="Parey E."/>
            <person name="Louis A."/>
            <person name="Montfort J."/>
            <person name="Bouchez O."/>
            <person name="Roques C."/>
            <person name="Iampietro C."/>
            <person name="Lluch J."/>
            <person name="Castinel A."/>
            <person name="Donnadieu C."/>
            <person name="Desvignes T."/>
            <person name="Floi Bucao C."/>
            <person name="Jouanno E."/>
            <person name="Wen M."/>
            <person name="Mejri S."/>
            <person name="Dirks R."/>
            <person name="Jansen H."/>
            <person name="Henkel C."/>
            <person name="Chen W.J."/>
            <person name="Zahm M."/>
            <person name="Cabau C."/>
            <person name="Klopp C."/>
            <person name="Thompson A.W."/>
            <person name="Robinson-Rechavi M."/>
            <person name="Braasch I."/>
            <person name="Lecointre G."/>
            <person name="Bobe J."/>
            <person name="Postlethwait J.H."/>
            <person name="Berthelot C."/>
            <person name="Roest Crollius H."/>
            <person name="Guiguen Y."/>
        </authorList>
    </citation>
    <scope>NUCLEOTIDE SEQUENCE</scope>
    <source>
        <strain evidence="2">NC1722</strain>
    </source>
</reference>
<protein>
    <submittedName>
        <fullName evidence="2">Uncharacterized protein</fullName>
    </submittedName>
</protein>
<accession>A0AAD7SKF1</accession>
<comment type="caution">
    <text evidence="2">The sequence shown here is derived from an EMBL/GenBank/DDBJ whole genome shotgun (WGS) entry which is preliminary data.</text>
</comment>
<dbReference type="AlphaFoldDB" id="A0AAD7SKF1"/>
<dbReference type="Proteomes" id="UP001221898">
    <property type="component" value="Unassembled WGS sequence"/>
</dbReference>
<sequence length="110" mass="12124">MFLVIDDPEIFPEALRSDIPRYPTGKSDKGQHCPPGRPAPHVGQRAGTDKKKVQSPVAEETKRLREAQAEAVCRWSSGPTQRAPFAPTPSADPHQRLTEAESPLCNAHQF</sequence>
<evidence type="ECO:0000313" key="3">
    <source>
        <dbReference type="Proteomes" id="UP001221898"/>
    </source>
</evidence>
<name>A0AAD7SKF1_9TELE</name>
<evidence type="ECO:0000313" key="2">
    <source>
        <dbReference type="EMBL" id="KAJ8404252.1"/>
    </source>
</evidence>